<accession>J3M1Z3</accession>
<sequence>MDKPSFHRWLCDTRLKVPKDNRKGFDTIAALGAWTIWKERNAGFNQKQRTWEEITSAMAAEAEIWRLARGGVPQPAPKLPKWAPRETTMKCRGFFYGRDDGRCMEDTV</sequence>
<organism evidence="1">
    <name type="scientific">Oryza brachyantha</name>
    <name type="common">malo sina</name>
    <dbReference type="NCBI Taxonomy" id="4533"/>
    <lineage>
        <taxon>Eukaryota</taxon>
        <taxon>Viridiplantae</taxon>
        <taxon>Streptophyta</taxon>
        <taxon>Embryophyta</taxon>
        <taxon>Tracheophyta</taxon>
        <taxon>Spermatophyta</taxon>
        <taxon>Magnoliopsida</taxon>
        <taxon>Liliopsida</taxon>
        <taxon>Poales</taxon>
        <taxon>Poaceae</taxon>
        <taxon>BOP clade</taxon>
        <taxon>Oryzoideae</taxon>
        <taxon>Oryzeae</taxon>
        <taxon>Oryzinae</taxon>
        <taxon>Oryza</taxon>
    </lineage>
</organism>
<name>J3M1Z3_ORYBR</name>
<dbReference type="HOGENOM" id="CLU_2201026_0_0_1"/>
<dbReference type="AlphaFoldDB" id="J3M1Z3"/>
<proteinExistence type="predicted"/>
<reference evidence="1" key="1">
    <citation type="journal article" date="2013" name="Nat. Commun.">
        <title>Whole-genome sequencing of Oryza brachyantha reveals mechanisms underlying Oryza genome evolution.</title>
        <authorList>
            <person name="Chen J."/>
            <person name="Huang Q."/>
            <person name="Gao D."/>
            <person name="Wang J."/>
            <person name="Lang Y."/>
            <person name="Liu T."/>
            <person name="Li B."/>
            <person name="Bai Z."/>
            <person name="Luis Goicoechea J."/>
            <person name="Liang C."/>
            <person name="Chen C."/>
            <person name="Zhang W."/>
            <person name="Sun S."/>
            <person name="Liao Y."/>
            <person name="Zhang X."/>
            <person name="Yang L."/>
            <person name="Song C."/>
            <person name="Wang M."/>
            <person name="Shi J."/>
            <person name="Liu G."/>
            <person name="Liu J."/>
            <person name="Zhou H."/>
            <person name="Zhou W."/>
            <person name="Yu Q."/>
            <person name="An N."/>
            <person name="Chen Y."/>
            <person name="Cai Q."/>
            <person name="Wang B."/>
            <person name="Liu B."/>
            <person name="Min J."/>
            <person name="Huang Y."/>
            <person name="Wu H."/>
            <person name="Li Z."/>
            <person name="Zhang Y."/>
            <person name="Yin Y."/>
            <person name="Song W."/>
            <person name="Jiang J."/>
            <person name="Jackson S.A."/>
            <person name="Wing R.A."/>
            <person name="Wang J."/>
            <person name="Chen M."/>
        </authorList>
    </citation>
    <scope>NUCLEOTIDE SEQUENCE [LARGE SCALE GENOMIC DNA]</scope>
    <source>
        <strain evidence="1">cv. IRGC 101232</strain>
    </source>
</reference>
<evidence type="ECO:0000313" key="1">
    <source>
        <dbReference type="EnsemblPlants" id="OB04G34180.1"/>
    </source>
</evidence>
<dbReference type="STRING" id="4533.J3M1Z3"/>
<dbReference type="Proteomes" id="UP000006038">
    <property type="component" value="Chromosome 4"/>
</dbReference>
<evidence type="ECO:0000313" key="2">
    <source>
        <dbReference type="Proteomes" id="UP000006038"/>
    </source>
</evidence>
<dbReference type="Gramene" id="OB04G34180.1">
    <property type="protein sequence ID" value="OB04G34180.1"/>
    <property type="gene ID" value="OB04G34180"/>
</dbReference>
<reference evidence="1" key="2">
    <citation type="submission" date="2013-04" db="UniProtKB">
        <authorList>
            <consortium name="EnsemblPlants"/>
        </authorList>
    </citation>
    <scope>IDENTIFICATION</scope>
</reference>
<dbReference type="EnsemblPlants" id="OB04G34180.1">
    <property type="protein sequence ID" value="OB04G34180.1"/>
    <property type="gene ID" value="OB04G34180"/>
</dbReference>
<protein>
    <submittedName>
        <fullName evidence="1">Uncharacterized protein</fullName>
    </submittedName>
</protein>
<keyword evidence="2" id="KW-1185">Reference proteome</keyword>